<dbReference type="EMBL" id="FUGD01000038">
    <property type="protein sequence ID" value="SJM36268.1"/>
    <property type="molecule type" value="Genomic_DNA"/>
</dbReference>
<feature type="transmembrane region" description="Helical" evidence="1">
    <location>
        <begin position="66"/>
        <end position="83"/>
    </location>
</feature>
<reference evidence="3" key="1">
    <citation type="submission" date="2017-02" db="EMBL/GenBank/DDBJ databases">
        <authorList>
            <person name="Mornico D."/>
        </authorList>
    </citation>
    <scope>NUCLEOTIDE SEQUENCE [LARGE SCALE GENOMIC DNA]</scope>
</reference>
<evidence type="ECO:0000256" key="1">
    <source>
        <dbReference type="SAM" id="Phobius"/>
    </source>
</evidence>
<dbReference type="Proteomes" id="UP000188169">
    <property type="component" value="Unassembled WGS sequence"/>
</dbReference>
<feature type="transmembrane region" description="Helical" evidence="1">
    <location>
        <begin position="39"/>
        <end position="59"/>
    </location>
</feature>
<dbReference type="RefSeq" id="WP_244152332.1">
    <property type="nucleotide sequence ID" value="NZ_FUGD01000038.1"/>
</dbReference>
<keyword evidence="1" id="KW-1133">Transmembrane helix</keyword>
<dbReference type="AlphaFoldDB" id="A0A1R4ECV2"/>
<keyword evidence="1" id="KW-0472">Membrane</keyword>
<evidence type="ECO:0000313" key="3">
    <source>
        <dbReference type="Proteomes" id="UP000188169"/>
    </source>
</evidence>
<sequence>MRQNKQSKLIVEILDNTVVGFQQFKIYVTDFTGLDRDSLHIYVGIGVFLFSLLVTRPLVQRHVTRLNIALLVATFFAFLGEYLDLSHSYPHITGDHLRLSIHDIINTCFWPYVLYAVNRWTSVFDKS</sequence>
<proteinExistence type="predicted"/>
<name>A0A1R4ECV2_9GAMM</name>
<accession>A0A1R4ECV2</accession>
<dbReference type="STRING" id="1945520.A1019T_00229"/>
<keyword evidence="1" id="KW-0812">Transmembrane</keyword>
<gene>
    <name evidence="2" type="ORF">A1019T_00229</name>
</gene>
<evidence type="ECO:0000313" key="2">
    <source>
        <dbReference type="EMBL" id="SJM36268.1"/>
    </source>
</evidence>
<keyword evidence="3" id="KW-1185">Reference proteome</keyword>
<organism evidence="2 3">
    <name type="scientific">Psychrobacter pasteurii</name>
    <dbReference type="NCBI Taxonomy" id="1945520"/>
    <lineage>
        <taxon>Bacteria</taxon>
        <taxon>Pseudomonadati</taxon>
        <taxon>Pseudomonadota</taxon>
        <taxon>Gammaproteobacteria</taxon>
        <taxon>Moraxellales</taxon>
        <taxon>Moraxellaceae</taxon>
        <taxon>Psychrobacter</taxon>
    </lineage>
</organism>
<protein>
    <submittedName>
        <fullName evidence="2">Uncharacterized protein</fullName>
    </submittedName>
</protein>